<name>A0A7R8ZUX0_9CRUS</name>
<dbReference type="Gene3D" id="3.40.1190.20">
    <property type="match status" value="1"/>
</dbReference>
<dbReference type="GO" id="GO:0006166">
    <property type="term" value="P:purine ribonucleoside salvage"/>
    <property type="evidence" value="ECO:0007669"/>
    <property type="project" value="UniProtKB-KW"/>
</dbReference>
<evidence type="ECO:0000256" key="6">
    <source>
        <dbReference type="ARBA" id="ARBA00022741"/>
    </source>
</evidence>
<evidence type="ECO:0000256" key="8">
    <source>
        <dbReference type="ARBA" id="ARBA00022840"/>
    </source>
</evidence>
<proteinExistence type="inferred from homology"/>
<dbReference type="PANTHER" id="PTHR45769">
    <property type="entry name" value="ADENOSINE KINASE"/>
    <property type="match status" value="1"/>
</dbReference>
<comment type="subunit">
    <text evidence="9">Monomer.</text>
</comment>
<organism evidence="10">
    <name type="scientific">Cyprideis torosa</name>
    <dbReference type="NCBI Taxonomy" id="163714"/>
    <lineage>
        <taxon>Eukaryota</taxon>
        <taxon>Metazoa</taxon>
        <taxon>Ecdysozoa</taxon>
        <taxon>Arthropoda</taxon>
        <taxon>Crustacea</taxon>
        <taxon>Oligostraca</taxon>
        <taxon>Ostracoda</taxon>
        <taxon>Podocopa</taxon>
        <taxon>Podocopida</taxon>
        <taxon>Cytherocopina</taxon>
        <taxon>Cytheroidea</taxon>
        <taxon>Cytherideidae</taxon>
        <taxon>Cyprideis</taxon>
    </lineage>
</organism>
<keyword evidence="8 9" id="KW-0067">ATP-binding</keyword>
<reference evidence="10" key="1">
    <citation type="submission" date="2020-11" db="EMBL/GenBank/DDBJ databases">
        <authorList>
            <person name="Tran Van P."/>
        </authorList>
    </citation>
    <scope>NUCLEOTIDE SEQUENCE</scope>
</reference>
<keyword evidence="9" id="KW-0460">Magnesium</keyword>
<dbReference type="GO" id="GO:0005634">
    <property type="term" value="C:nucleus"/>
    <property type="evidence" value="ECO:0007669"/>
    <property type="project" value="UniProtKB-SubCell"/>
</dbReference>
<dbReference type="Pfam" id="PF00294">
    <property type="entry name" value="PfkB"/>
    <property type="match status" value="1"/>
</dbReference>
<gene>
    <name evidence="10" type="ORF">CTOB1V02_LOCUS10599</name>
</gene>
<dbReference type="InterPro" id="IPR029056">
    <property type="entry name" value="Ribokinase-like"/>
</dbReference>
<sequence length="314" mass="33313">MNSSQVSTTVGSSQVSTTIGSSQVSTTVGSSQVSTTVGSSQVSTTVGSSQVSTTVNVASPAMSPLAATKRPVLLGVGNPLMDMLAPVVASKAGENRLEKYGLAADDQVEATKEQEPLLDELFNDSSTRFNPGGAVQNTLRVYEWLMRSRLGESGPPYKKVDSGDCWSMFIGGVGQDETAAAMQKAVESAGVRSRYAYHTGLRTGMCASLASGSNRSLVASIGASAVFTMENWKDLLQAEREAMDSIQSVYVEGFFLVHSPEVVLSVAKEFVGSNPRRTFIFNISAPFVVQVSETITQMNTLLTSDKELAQTFSD</sequence>
<keyword evidence="7 9" id="KW-0418">Kinase</keyword>
<comment type="function">
    <text evidence="9">ATP dependent phosphorylation of adenosine and other related nucleoside analogs to monophosphate derivatives.</text>
</comment>
<dbReference type="PANTHER" id="PTHR45769:SF3">
    <property type="entry name" value="ADENOSINE KINASE"/>
    <property type="match status" value="1"/>
</dbReference>
<evidence type="ECO:0000256" key="3">
    <source>
        <dbReference type="ARBA" id="ARBA00012119"/>
    </source>
</evidence>
<dbReference type="InterPro" id="IPR001805">
    <property type="entry name" value="Adenokinase"/>
</dbReference>
<comment type="pathway">
    <text evidence="1 9">Purine metabolism; AMP biosynthesis via salvage pathway; AMP from adenosine: step 1/1.</text>
</comment>
<protein>
    <recommendedName>
        <fullName evidence="3 9">Adenosine kinase</fullName>
        <shortName evidence="9">AK</shortName>
        <ecNumber evidence="3 9">2.7.1.20</ecNumber>
    </recommendedName>
    <alternativeName>
        <fullName evidence="9">Adenosine 5'-phosphotransferase</fullName>
    </alternativeName>
</protein>
<accession>A0A7R8ZUX0</accession>
<evidence type="ECO:0000256" key="9">
    <source>
        <dbReference type="RuleBase" id="RU368116"/>
    </source>
</evidence>
<comment type="cofactor">
    <cofactor evidence="9">
        <name>Mg(2+)</name>
        <dbReference type="ChEBI" id="CHEBI:18420"/>
    </cofactor>
    <text evidence="9">Binds 3 Mg(2+) ions per subunit.</text>
</comment>
<dbReference type="EMBL" id="OB665117">
    <property type="protein sequence ID" value="CAD7232772.1"/>
    <property type="molecule type" value="Genomic_DNA"/>
</dbReference>
<dbReference type="InterPro" id="IPR011611">
    <property type="entry name" value="PfkB_dom"/>
</dbReference>
<keyword evidence="4 9" id="KW-0808">Transferase</keyword>
<dbReference type="GO" id="GO:0005829">
    <property type="term" value="C:cytosol"/>
    <property type="evidence" value="ECO:0007669"/>
    <property type="project" value="TreeGrafter"/>
</dbReference>
<dbReference type="UniPathway" id="UPA00588">
    <property type="reaction ID" value="UER00659"/>
</dbReference>
<dbReference type="GO" id="GO:0044209">
    <property type="term" value="P:AMP salvage"/>
    <property type="evidence" value="ECO:0007669"/>
    <property type="project" value="UniProtKB-UniRule"/>
</dbReference>
<evidence type="ECO:0000256" key="7">
    <source>
        <dbReference type="ARBA" id="ARBA00022777"/>
    </source>
</evidence>
<dbReference type="Gene3D" id="3.30.1110.10">
    <property type="match status" value="1"/>
</dbReference>
<dbReference type="OrthoDB" id="432447at2759"/>
<dbReference type="SUPFAM" id="SSF53613">
    <property type="entry name" value="Ribokinase-like"/>
    <property type="match status" value="1"/>
</dbReference>
<comment type="subcellular location">
    <subcellularLocation>
        <location evidence="9">Nucleus</location>
    </subcellularLocation>
</comment>
<dbReference type="GO" id="GO:0004001">
    <property type="term" value="F:adenosine kinase activity"/>
    <property type="evidence" value="ECO:0007669"/>
    <property type="project" value="UniProtKB-UniRule"/>
</dbReference>
<evidence type="ECO:0000256" key="2">
    <source>
        <dbReference type="ARBA" id="ARBA00010688"/>
    </source>
</evidence>
<evidence type="ECO:0000256" key="1">
    <source>
        <dbReference type="ARBA" id="ARBA00004801"/>
    </source>
</evidence>
<comment type="similarity">
    <text evidence="2 9">Belongs to the carbohydrate kinase PfkB family.</text>
</comment>
<dbReference type="GO" id="GO:0006144">
    <property type="term" value="P:purine nucleobase metabolic process"/>
    <property type="evidence" value="ECO:0007669"/>
    <property type="project" value="TreeGrafter"/>
</dbReference>
<evidence type="ECO:0000313" key="10">
    <source>
        <dbReference type="EMBL" id="CAD7232772.1"/>
    </source>
</evidence>
<comment type="catalytic activity">
    <reaction evidence="9">
        <text>adenosine + ATP = AMP + ADP + H(+)</text>
        <dbReference type="Rhea" id="RHEA:20824"/>
        <dbReference type="ChEBI" id="CHEBI:15378"/>
        <dbReference type="ChEBI" id="CHEBI:16335"/>
        <dbReference type="ChEBI" id="CHEBI:30616"/>
        <dbReference type="ChEBI" id="CHEBI:456215"/>
        <dbReference type="ChEBI" id="CHEBI:456216"/>
        <dbReference type="EC" id="2.7.1.20"/>
    </reaction>
</comment>
<evidence type="ECO:0000256" key="5">
    <source>
        <dbReference type="ARBA" id="ARBA00022726"/>
    </source>
</evidence>
<keyword evidence="6 9" id="KW-0547">Nucleotide-binding</keyword>
<keyword evidence="9" id="KW-0539">Nucleus</keyword>
<dbReference type="AlphaFoldDB" id="A0A7R8ZUX0"/>
<dbReference type="EC" id="2.7.1.20" evidence="3 9"/>
<keyword evidence="5 9" id="KW-0660">Purine salvage</keyword>
<evidence type="ECO:0000256" key="4">
    <source>
        <dbReference type="ARBA" id="ARBA00022679"/>
    </source>
</evidence>
<dbReference type="GO" id="GO:0005524">
    <property type="term" value="F:ATP binding"/>
    <property type="evidence" value="ECO:0007669"/>
    <property type="project" value="UniProtKB-UniRule"/>
</dbReference>